<keyword evidence="3" id="KW-1185">Reference proteome</keyword>
<feature type="compositionally biased region" description="Low complexity" evidence="1">
    <location>
        <begin position="14"/>
        <end position="45"/>
    </location>
</feature>
<sequence length="256" mass="26775">MQAALRHPPEPRAARAGIGRVARSCRKPWSAGGSAPPSGPRAAAPGSGGWRGLQEALERRQLRATLRSPARAAPGSGGWRGAAEALERRQLRATLRSPARLAPGSGGWRGAAGSPGAAGSSAPRSGARAASRRDREGGAELQEALGRRQLRATPPEPRARRAGIGRVARSCKSPGRRQPARHPPEPARPRRIWEGGAELQEAPGRRQLRAALRDRAASRGVREAAREPQPWSAGSSACHPPEPARGSRAGIPEGGA</sequence>
<evidence type="ECO:0000256" key="1">
    <source>
        <dbReference type="SAM" id="MobiDB-lite"/>
    </source>
</evidence>
<organism evidence="2 3">
    <name type="scientific">Podarcis lilfordi</name>
    <name type="common">Lilford's wall lizard</name>
    <dbReference type="NCBI Taxonomy" id="74358"/>
    <lineage>
        <taxon>Eukaryota</taxon>
        <taxon>Metazoa</taxon>
        <taxon>Chordata</taxon>
        <taxon>Craniata</taxon>
        <taxon>Vertebrata</taxon>
        <taxon>Euteleostomi</taxon>
        <taxon>Lepidosauria</taxon>
        <taxon>Squamata</taxon>
        <taxon>Bifurcata</taxon>
        <taxon>Unidentata</taxon>
        <taxon>Episquamata</taxon>
        <taxon>Laterata</taxon>
        <taxon>Lacertibaenia</taxon>
        <taxon>Lacertidae</taxon>
        <taxon>Podarcis</taxon>
    </lineage>
</organism>
<accession>A0AA35QRL8</accession>
<protein>
    <submittedName>
        <fullName evidence="2">Uncharacterized protein</fullName>
    </submittedName>
</protein>
<dbReference type="EMBL" id="CANTUW010001498">
    <property type="protein sequence ID" value="CAI7935562.1"/>
    <property type="molecule type" value="Genomic_DNA"/>
</dbReference>
<feature type="region of interest" description="Disordered" evidence="1">
    <location>
        <begin position="1"/>
        <end position="256"/>
    </location>
</feature>
<proteinExistence type="predicted"/>
<dbReference type="AlphaFoldDB" id="A0AA35QRL8"/>
<feature type="compositionally biased region" description="Basic and acidic residues" evidence="1">
    <location>
        <begin position="211"/>
        <end position="226"/>
    </location>
</feature>
<dbReference type="Proteomes" id="UP001178461">
    <property type="component" value="Unassembled WGS sequence"/>
</dbReference>
<feature type="compositionally biased region" description="Low complexity" evidence="1">
    <location>
        <begin position="111"/>
        <end position="129"/>
    </location>
</feature>
<comment type="caution">
    <text evidence="2">The sequence shown here is derived from an EMBL/GenBank/DDBJ whole genome shotgun (WGS) entry which is preliminary data.</text>
</comment>
<name>A0AA35QRL8_9SAUR</name>
<evidence type="ECO:0000313" key="3">
    <source>
        <dbReference type="Proteomes" id="UP001178461"/>
    </source>
</evidence>
<gene>
    <name evidence="2" type="ORF">PODLI_1B011703</name>
</gene>
<feature type="compositionally biased region" description="Basic and acidic residues" evidence="1">
    <location>
        <begin position="182"/>
        <end position="193"/>
    </location>
</feature>
<evidence type="ECO:0000313" key="2">
    <source>
        <dbReference type="EMBL" id="CAI7935562.1"/>
    </source>
</evidence>
<reference evidence="2" key="1">
    <citation type="submission" date="2022-12" db="EMBL/GenBank/DDBJ databases">
        <authorList>
            <person name="Alioto T."/>
            <person name="Alioto T."/>
            <person name="Gomez Garrido J."/>
        </authorList>
    </citation>
    <scope>NUCLEOTIDE SEQUENCE</scope>
</reference>